<feature type="chain" id="PRO_5016385208" evidence="2">
    <location>
        <begin position="33"/>
        <end position="158"/>
    </location>
</feature>
<feature type="signal peptide" evidence="2">
    <location>
        <begin position="1"/>
        <end position="32"/>
    </location>
</feature>
<proteinExistence type="predicted"/>
<comment type="caution">
    <text evidence="3">The sequence shown here is derived from an EMBL/GenBank/DDBJ whole genome shotgun (WGS) entry which is preliminary data.</text>
</comment>
<protein>
    <submittedName>
        <fullName evidence="3">Uncharacterized protein</fullName>
    </submittedName>
</protein>
<evidence type="ECO:0000256" key="2">
    <source>
        <dbReference type="SAM" id="SignalP"/>
    </source>
</evidence>
<sequence>MQYLNSNHFGLVFLVSVCLLILSACYSQNTTATDTRQSSNTSNGSSMSDNEDSEQKAESLYLAINQLIENKACASNDDCALLAVGSRPCGGPETYRVYSKSQTNSKELKSLTKQYNQLMKNINETEGRVGICVVAPKPKFSCANNVCRADHIAGNATH</sequence>
<dbReference type="Proteomes" id="UP000245790">
    <property type="component" value="Unassembled WGS sequence"/>
</dbReference>
<keyword evidence="2" id="KW-0732">Signal</keyword>
<dbReference type="OrthoDB" id="8703681at2"/>
<dbReference type="EMBL" id="QGGU01000003">
    <property type="protein sequence ID" value="PWK53458.1"/>
    <property type="molecule type" value="Genomic_DNA"/>
</dbReference>
<accession>A0A316FXY9</accession>
<reference evidence="3 4" key="1">
    <citation type="submission" date="2018-05" db="EMBL/GenBank/DDBJ databases">
        <title>Genomic Encyclopedia of Type Strains, Phase IV (KMG-IV): sequencing the most valuable type-strain genomes for metagenomic binning, comparative biology and taxonomic classification.</title>
        <authorList>
            <person name="Goeker M."/>
        </authorList>
    </citation>
    <scope>NUCLEOTIDE SEQUENCE [LARGE SCALE GENOMIC DNA]</scope>
    <source>
        <strain evidence="3 4">DSM 25350</strain>
    </source>
</reference>
<feature type="compositionally biased region" description="Low complexity" evidence="1">
    <location>
        <begin position="38"/>
        <end position="48"/>
    </location>
</feature>
<evidence type="ECO:0000313" key="3">
    <source>
        <dbReference type="EMBL" id="PWK53458.1"/>
    </source>
</evidence>
<feature type="region of interest" description="Disordered" evidence="1">
    <location>
        <begin position="33"/>
        <end position="52"/>
    </location>
</feature>
<dbReference type="RefSeq" id="WP_109762741.1">
    <property type="nucleotide sequence ID" value="NZ_QGGU01000003.1"/>
</dbReference>
<name>A0A316FXY9_9GAMM</name>
<keyword evidence="4" id="KW-1185">Reference proteome</keyword>
<dbReference type="AlphaFoldDB" id="A0A316FXY9"/>
<evidence type="ECO:0000256" key="1">
    <source>
        <dbReference type="SAM" id="MobiDB-lite"/>
    </source>
</evidence>
<organism evidence="3 4">
    <name type="scientific">Pleionea mediterranea</name>
    <dbReference type="NCBI Taxonomy" id="523701"/>
    <lineage>
        <taxon>Bacteria</taxon>
        <taxon>Pseudomonadati</taxon>
        <taxon>Pseudomonadota</taxon>
        <taxon>Gammaproteobacteria</taxon>
        <taxon>Oceanospirillales</taxon>
        <taxon>Pleioneaceae</taxon>
        <taxon>Pleionea</taxon>
    </lineage>
</organism>
<evidence type="ECO:0000313" key="4">
    <source>
        <dbReference type="Proteomes" id="UP000245790"/>
    </source>
</evidence>
<gene>
    <name evidence="3" type="ORF">C8D97_103286</name>
</gene>